<feature type="non-terminal residue" evidence="2">
    <location>
        <position position="219"/>
    </location>
</feature>
<organism evidence="2 3">
    <name type="scientific">Prorocentrum cordatum</name>
    <dbReference type="NCBI Taxonomy" id="2364126"/>
    <lineage>
        <taxon>Eukaryota</taxon>
        <taxon>Sar</taxon>
        <taxon>Alveolata</taxon>
        <taxon>Dinophyceae</taxon>
        <taxon>Prorocentrales</taxon>
        <taxon>Prorocentraceae</taxon>
        <taxon>Prorocentrum</taxon>
    </lineage>
</organism>
<evidence type="ECO:0000256" key="1">
    <source>
        <dbReference type="SAM" id="MobiDB-lite"/>
    </source>
</evidence>
<feature type="non-terminal residue" evidence="2">
    <location>
        <position position="1"/>
    </location>
</feature>
<evidence type="ECO:0000313" key="2">
    <source>
        <dbReference type="EMBL" id="CAK0890350.1"/>
    </source>
</evidence>
<accession>A0ABN9WU60</accession>
<sequence length="219" mass="23210">AAVARREEEADDEEEEEDKWPGGRGRGPMRHLLGKLFPSRAASREPEAWCVEGAPCIRLRQGFGAGEDPVVASGLCSGRQGAGRVRGPRAGRGARRPSRAGAGLGHRRRGPRAGGGPGLPCGQRQRGRGRHRGALRQARKVAPLPFCSEGHGEDLSDAGARPPPSSRRQLRALEGGVELNRGLLGGVAVHVEELDFGRPRDLGRVVAARGPFDLVLGSD</sequence>
<dbReference type="Proteomes" id="UP001189429">
    <property type="component" value="Unassembled WGS sequence"/>
</dbReference>
<feature type="compositionally biased region" description="Acidic residues" evidence="1">
    <location>
        <begin position="9"/>
        <end position="18"/>
    </location>
</feature>
<evidence type="ECO:0000313" key="3">
    <source>
        <dbReference type="Proteomes" id="UP001189429"/>
    </source>
</evidence>
<reference evidence="2" key="1">
    <citation type="submission" date="2023-10" db="EMBL/GenBank/DDBJ databases">
        <authorList>
            <person name="Chen Y."/>
            <person name="Shah S."/>
            <person name="Dougan E. K."/>
            <person name="Thang M."/>
            <person name="Chan C."/>
        </authorList>
    </citation>
    <scope>NUCLEOTIDE SEQUENCE [LARGE SCALE GENOMIC DNA]</scope>
</reference>
<name>A0ABN9WU60_9DINO</name>
<feature type="compositionally biased region" description="Basic residues" evidence="1">
    <location>
        <begin position="86"/>
        <end position="98"/>
    </location>
</feature>
<feature type="compositionally biased region" description="Basic residues" evidence="1">
    <location>
        <begin position="125"/>
        <end position="139"/>
    </location>
</feature>
<protein>
    <submittedName>
        <fullName evidence="2">Uncharacterized protein</fullName>
    </submittedName>
</protein>
<keyword evidence="3" id="KW-1185">Reference proteome</keyword>
<dbReference type="EMBL" id="CAUYUJ010019339">
    <property type="protein sequence ID" value="CAK0890350.1"/>
    <property type="molecule type" value="Genomic_DNA"/>
</dbReference>
<gene>
    <name evidence="2" type="ORF">PCOR1329_LOCUS70619</name>
</gene>
<feature type="region of interest" description="Disordered" evidence="1">
    <location>
        <begin position="75"/>
        <end position="167"/>
    </location>
</feature>
<comment type="caution">
    <text evidence="2">The sequence shown here is derived from an EMBL/GenBank/DDBJ whole genome shotgun (WGS) entry which is preliminary data.</text>
</comment>
<feature type="region of interest" description="Disordered" evidence="1">
    <location>
        <begin position="1"/>
        <end position="31"/>
    </location>
</feature>
<proteinExistence type="predicted"/>